<comment type="subcellular location">
    <subcellularLocation>
        <location evidence="1">Cell membrane</location>
        <topology evidence="1">Multi-pass membrane protein</topology>
    </subcellularLocation>
</comment>
<dbReference type="AlphaFoldDB" id="A0AAD3N9M1"/>
<sequence length="207" mass="23174">MMEEDELCFPQLLNTSCKKPKPPPSETVFIHILLFFISVLTAALNLLVIISISHYSSGSSSPTNLILLSLAVSDFFVGLLLIPAETLQTGFCWVLGDHMCALYFFLPFILITASVVNMVLISVDRYVAICDPMHYSTRITDKIINVSVCLCWIFSVIYSIFLLFDHLKQPGNILVGSSAEAFMSFLMYFNSCLNPVISFFYPGLEKL</sequence>
<comment type="similarity">
    <text evidence="9">Belongs to the G-protein coupled receptor 1 family.</text>
</comment>
<evidence type="ECO:0000313" key="13">
    <source>
        <dbReference type="Proteomes" id="UP001279410"/>
    </source>
</evidence>
<dbReference type="Gene3D" id="1.20.1070.10">
    <property type="entry name" value="Rhodopsin 7-helix transmembrane proteins"/>
    <property type="match status" value="1"/>
</dbReference>
<comment type="caution">
    <text evidence="12">The sequence shown here is derived from an EMBL/GenBank/DDBJ whole genome shotgun (WGS) entry which is preliminary data.</text>
</comment>
<dbReference type="SUPFAM" id="SSF81321">
    <property type="entry name" value="Family A G protein-coupled receptor-like"/>
    <property type="match status" value="1"/>
</dbReference>
<evidence type="ECO:0000256" key="2">
    <source>
        <dbReference type="ARBA" id="ARBA00022475"/>
    </source>
</evidence>
<dbReference type="PRINTS" id="PR00237">
    <property type="entry name" value="GPCRRHODOPSN"/>
</dbReference>
<reference evidence="12" key="1">
    <citation type="submission" date="2022-08" db="EMBL/GenBank/DDBJ databases">
        <title>Genome sequencing of akame (Lates japonicus).</title>
        <authorList>
            <person name="Hashiguchi Y."/>
            <person name="Takahashi H."/>
        </authorList>
    </citation>
    <scope>NUCLEOTIDE SEQUENCE</scope>
    <source>
        <strain evidence="12">Kochi</strain>
    </source>
</reference>
<feature type="transmembrane region" description="Helical" evidence="10">
    <location>
        <begin position="143"/>
        <end position="161"/>
    </location>
</feature>
<evidence type="ECO:0000256" key="1">
    <source>
        <dbReference type="ARBA" id="ARBA00004651"/>
    </source>
</evidence>
<dbReference type="InterPro" id="IPR050569">
    <property type="entry name" value="TAAR"/>
</dbReference>
<dbReference type="InterPro" id="IPR000276">
    <property type="entry name" value="GPCR_Rhodpsn"/>
</dbReference>
<dbReference type="Pfam" id="PF00001">
    <property type="entry name" value="7tm_1"/>
    <property type="match status" value="1"/>
</dbReference>
<evidence type="ECO:0000313" key="12">
    <source>
        <dbReference type="EMBL" id="GLD68303.1"/>
    </source>
</evidence>
<dbReference type="GO" id="GO:0005886">
    <property type="term" value="C:plasma membrane"/>
    <property type="evidence" value="ECO:0007669"/>
    <property type="project" value="UniProtKB-SubCell"/>
</dbReference>
<dbReference type="PROSITE" id="PS00237">
    <property type="entry name" value="G_PROTEIN_RECEP_F1_1"/>
    <property type="match status" value="1"/>
</dbReference>
<feature type="transmembrane region" description="Helical" evidence="10">
    <location>
        <begin position="181"/>
        <end position="201"/>
    </location>
</feature>
<feature type="transmembrane region" description="Helical" evidence="10">
    <location>
        <begin position="28"/>
        <end position="52"/>
    </location>
</feature>
<dbReference type="GO" id="GO:0001594">
    <property type="term" value="F:trace-amine receptor activity"/>
    <property type="evidence" value="ECO:0007669"/>
    <property type="project" value="TreeGrafter"/>
</dbReference>
<feature type="transmembrane region" description="Helical" evidence="10">
    <location>
        <begin position="102"/>
        <end position="123"/>
    </location>
</feature>
<name>A0AAD3N9M1_LATJO</name>
<keyword evidence="3 9" id="KW-0812">Transmembrane</keyword>
<evidence type="ECO:0000259" key="11">
    <source>
        <dbReference type="PROSITE" id="PS50262"/>
    </source>
</evidence>
<keyword evidence="4 10" id="KW-1133">Transmembrane helix</keyword>
<evidence type="ECO:0000256" key="8">
    <source>
        <dbReference type="ARBA" id="ARBA00023224"/>
    </source>
</evidence>
<dbReference type="Proteomes" id="UP001279410">
    <property type="component" value="Unassembled WGS sequence"/>
</dbReference>
<dbReference type="PROSITE" id="PS50262">
    <property type="entry name" value="G_PROTEIN_RECEP_F1_2"/>
    <property type="match status" value="1"/>
</dbReference>
<keyword evidence="13" id="KW-1185">Reference proteome</keyword>
<feature type="transmembrane region" description="Helical" evidence="10">
    <location>
        <begin position="64"/>
        <end position="82"/>
    </location>
</feature>
<evidence type="ECO:0000256" key="7">
    <source>
        <dbReference type="ARBA" id="ARBA00023170"/>
    </source>
</evidence>
<dbReference type="InterPro" id="IPR017452">
    <property type="entry name" value="GPCR_Rhodpsn_7TM"/>
</dbReference>
<dbReference type="PANTHER" id="PTHR24249">
    <property type="entry name" value="HISTAMINE RECEPTOR-RELATED G-PROTEIN COUPLED RECEPTOR"/>
    <property type="match status" value="1"/>
</dbReference>
<evidence type="ECO:0000256" key="9">
    <source>
        <dbReference type="RuleBase" id="RU000688"/>
    </source>
</evidence>
<keyword evidence="2" id="KW-1003">Cell membrane</keyword>
<evidence type="ECO:0000256" key="3">
    <source>
        <dbReference type="ARBA" id="ARBA00022692"/>
    </source>
</evidence>
<accession>A0AAD3N9M1</accession>
<evidence type="ECO:0000256" key="6">
    <source>
        <dbReference type="ARBA" id="ARBA00023136"/>
    </source>
</evidence>
<proteinExistence type="inferred from homology"/>
<protein>
    <submittedName>
        <fullName evidence="12">Trace amine-associated receptor 4-like protein</fullName>
    </submittedName>
</protein>
<dbReference type="PANTHER" id="PTHR24249:SF381">
    <property type="entry name" value="TRACE AMINE ASSOCIATED RECEPTOR 19P-RELATED"/>
    <property type="match status" value="1"/>
</dbReference>
<keyword evidence="6 10" id="KW-0472">Membrane</keyword>
<gene>
    <name evidence="12" type="ORF">AKAME5_001961500</name>
</gene>
<organism evidence="12 13">
    <name type="scientific">Lates japonicus</name>
    <name type="common">Japanese lates</name>
    <dbReference type="NCBI Taxonomy" id="270547"/>
    <lineage>
        <taxon>Eukaryota</taxon>
        <taxon>Metazoa</taxon>
        <taxon>Chordata</taxon>
        <taxon>Craniata</taxon>
        <taxon>Vertebrata</taxon>
        <taxon>Euteleostomi</taxon>
        <taxon>Actinopterygii</taxon>
        <taxon>Neopterygii</taxon>
        <taxon>Teleostei</taxon>
        <taxon>Neoteleostei</taxon>
        <taxon>Acanthomorphata</taxon>
        <taxon>Carangaria</taxon>
        <taxon>Carangaria incertae sedis</taxon>
        <taxon>Centropomidae</taxon>
        <taxon>Lates</taxon>
    </lineage>
</organism>
<keyword evidence="8 9" id="KW-0807">Transducer</keyword>
<feature type="domain" description="G-protein coupled receptors family 1 profile" evidence="11">
    <location>
        <begin position="44"/>
        <end position="207"/>
    </location>
</feature>
<evidence type="ECO:0000256" key="10">
    <source>
        <dbReference type="SAM" id="Phobius"/>
    </source>
</evidence>
<evidence type="ECO:0000256" key="4">
    <source>
        <dbReference type="ARBA" id="ARBA00022989"/>
    </source>
</evidence>
<keyword evidence="5 9" id="KW-0297">G-protein coupled receptor</keyword>
<evidence type="ECO:0000256" key="5">
    <source>
        <dbReference type="ARBA" id="ARBA00023040"/>
    </source>
</evidence>
<keyword evidence="7 9" id="KW-0675">Receptor</keyword>
<dbReference type="EMBL" id="BRZM01000131">
    <property type="protein sequence ID" value="GLD68303.1"/>
    <property type="molecule type" value="Genomic_DNA"/>
</dbReference>